<dbReference type="RefSeq" id="WP_106209275.1">
    <property type="nucleotide sequence ID" value="NZ_PVTL01000001.1"/>
</dbReference>
<protein>
    <submittedName>
        <fullName evidence="2">Uncharacterized protein DUF1918</fullName>
    </submittedName>
</protein>
<comment type="caution">
    <text evidence="2">The sequence shown here is derived from an EMBL/GenBank/DDBJ whole genome shotgun (WGS) entry which is preliminary data.</text>
</comment>
<proteinExistence type="predicted"/>
<dbReference type="EMBL" id="PVTL01000001">
    <property type="protein sequence ID" value="PRY70277.1"/>
    <property type="molecule type" value="Genomic_DNA"/>
</dbReference>
<feature type="domain" description="DUF1918" evidence="1">
    <location>
        <begin position="1"/>
        <end position="57"/>
    </location>
</feature>
<evidence type="ECO:0000313" key="3">
    <source>
        <dbReference type="Proteomes" id="UP000237983"/>
    </source>
</evidence>
<dbReference type="Gene3D" id="2.30.30.440">
    <property type="entry name" value="Domain of unknown function DUF1918"/>
    <property type="match status" value="1"/>
</dbReference>
<evidence type="ECO:0000259" key="1">
    <source>
        <dbReference type="Pfam" id="PF08940"/>
    </source>
</evidence>
<sequence>MQAQVGERILIHSRQVGLPAHGGEITEIRGDAGGPPYYVHFDDGHDALVFPGPDCEIVHEGAQR</sequence>
<organism evidence="2 3">
    <name type="scientific">Glaciihabitans tibetensis</name>
    <dbReference type="NCBI Taxonomy" id="1266600"/>
    <lineage>
        <taxon>Bacteria</taxon>
        <taxon>Bacillati</taxon>
        <taxon>Actinomycetota</taxon>
        <taxon>Actinomycetes</taxon>
        <taxon>Micrococcales</taxon>
        <taxon>Microbacteriaceae</taxon>
        <taxon>Glaciihabitans</taxon>
    </lineage>
</organism>
<dbReference type="AlphaFoldDB" id="A0A2T0VJ93"/>
<dbReference type="Proteomes" id="UP000237983">
    <property type="component" value="Unassembled WGS sequence"/>
</dbReference>
<dbReference type="OrthoDB" id="4828144at2"/>
<name>A0A2T0VJ93_9MICO</name>
<dbReference type="InterPro" id="IPR015035">
    <property type="entry name" value="DUF1918"/>
</dbReference>
<gene>
    <name evidence="2" type="ORF">B0I08_101407</name>
</gene>
<accession>A0A2T0VJ93</accession>
<dbReference type="Pfam" id="PF08940">
    <property type="entry name" value="DUF1918"/>
    <property type="match status" value="1"/>
</dbReference>
<evidence type="ECO:0000313" key="2">
    <source>
        <dbReference type="EMBL" id="PRY70277.1"/>
    </source>
</evidence>
<dbReference type="SUPFAM" id="SSF50118">
    <property type="entry name" value="Cell growth inhibitor/plasmid maintenance toxic component"/>
    <property type="match status" value="1"/>
</dbReference>
<reference evidence="2 3" key="1">
    <citation type="submission" date="2018-03" db="EMBL/GenBank/DDBJ databases">
        <title>Genomic Encyclopedia of Type Strains, Phase III (KMG-III): the genomes of soil and plant-associated and newly described type strains.</title>
        <authorList>
            <person name="Whitman W."/>
        </authorList>
    </citation>
    <scope>NUCLEOTIDE SEQUENCE [LARGE SCALE GENOMIC DNA]</scope>
    <source>
        <strain evidence="2 3">CGMCC 1.12484</strain>
    </source>
</reference>
<keyword evidence="3" id="KW-1185">Reference proteome</keyword>